<dbReference type="EMBL" id="JAXCLA010000005">
    <property type="protein sequence ID" value="MDY0746355.1"/>
    <property type="molecule type" value="Genomic_DNA"/>
</dbReference>
<accession>A0ABU5DL01</accession>
<protein>
    <submittedName>
        <fullName evidence="1">Uncharacterized protein</fullName>
    </submittedName>
</protein>
<name>A0ABU5DL01_9BURK</name>
<reference evidence="1 2" key="1">
    <citation type="submission" date="2023-11" db="EMBL/GenBank/DDBJ databases">
        <title>Paucibacter sp. nov., isolated from fresh soil in Korea.</title>
        <authorList>
            <person name="Le N.T.T."/>
        </authorList>
    </citation>
    <scope>NUCLEOTIDE SEQUENCE [LARGE SCALE GENOMIC DNA]</scope>
    <source>
        <strain evidence="1 2">R3-3</strain>
    </source>
</reference>
<comment type="caution">
    <text evidence="1">The sequence shown here is derived from an EMBL/GenBank/DDBJ whole genome shotgun (WGS) entry which is preliminary data.</text>
</comment>
<dbReference type="RefSeq" id="WP_320424258.1">
    <property type="nucleotide sequence ID" value="NZ_JAXCLA010000005.1"/>
</dbReference>
<proteinExistence type="predicted"/>
<dbReference type="Proteomes" id="UP001285263">
    <property type="component" value="Unassembled WGS sequence"/>
</dbReference>
<evidence type="ECO:0000313" key="2">
    <source>
        <dbReference type="Proteomes" id="UP001285263"/>
    </source>
</evidence>
<keyword evidence="2" id="KW-1185">Reference proteome</keyword>
<evidence type="ECO:0000313" key="1">
    <source>
        <dbReference type="EMBL" id="MDY0746355.1"/>
    </source>
</evidence>
<sequence>MKRLCFPAALSFPTLLSGILILAPIDPSHAIGSSGFDAVRYRCAVLGESLEPCVSAAPPLQSHIEARIEPGPQAAYLMHLGVDKATAIEQARVHGESPTLLRLRITPQVLSGEALYRRALGIGGLAPAVTESPI</sequence>
<gene>
    <name evidence="1" type="ORF">SNE35_17720</name>
</gene>
<organism evidence="1 2">
    <name type="scientific">Roseateles agri</name>
    <dbReference type="NCBI Taxonomy" id="3098619"/>
    <lineage>
        <taxon>Bacteria</taxon>
        <taxon>Pseudomonadati</taxon>
        <taxon>Pseudomonadota</taxon>
        <taxon>Betaproteobacteria</taxon>
        <taxon>Burkholderiales</taxon>
        <taxon>Sphaerotilaceae</taxon>
        <taxon>Roseateles</taxon>
    </lineage>
</organism>